<accession>A0A1J8PBQ1</accession>
<protein>
    <recommendedName>
        <fullName evidence="1">DUF6475 domain-containing protein</fullName>
    </recommendedName>
</protein>
<organism evidence="2 3">
    <name type="scientific">Candidatus Rickettsiella isopodorum</name>
    <dbReference type="NCBI Taxonomy" id="1225476"/>
    <lineage>
        <taxon>Bacteria</taxon>
        <taxon>Pseudomonadati</taxon>
        <taxon>Pseudomonadota</taxon>
        <taxon>Gammaproteobacteria</taxon>
        <taxon>Legionellales</taxon>
        <taxon>Coxiellaceae</taxon>
        <taxon>Rickettsiella</taxon>
    </lineage>
</organism>
<evidence type="ECO:0000313" key="2">
    <source>
        <dbReference type="EMBL" id="OIZ96451.1"/>
    </source>
</evidence>
<keyword evidence="3" id="KW-1185">Reference proteome</keyword>
<dbReference type="RefSeq" id="WP_071661807.1">
    <property type="nucleotide sequence ID" value="NZ_LUKY01000022.1"/>
</dbReference>
<dbReference type="AlphaFoldDB" id="A0A1J8PBQ1"/>
<dbReference type="STRING" id="1225476.A1D18_00160"/>
<evidence type="ECO:0000259" key="1">
    <source>
        <dbReference type="Pfam" id="PF20081"/>
    </source>
</evidence>
<dbReference type="EMBL" id="LUKY01000022">
    <property type="protein sequence ID" value="OIZ96451.1"/>
    <property type="molecule type" value="Genomic_DNA"/>
</dbReference>
<reference evidence="2 3" key="1">
    <citation type="submission" date="2016-03" db="EMBL/GenBank/DDBJ databases">
        <title>Comparative genomics of Rickettsiella.</title>
        <authorList>
            <person name="Chandler C."/>
            <person name="Wang Y."/>
        </authorList>
    </citation>
    <scope>NUCLEOTIDE SEQUENCE [LARGE SCALE GENOMIC DNA]</scope>
    <source>
        <strain evidence="2 3">RCFS May 2013</strain>
    </source>
</reference>
<dbReference type="Pfam" id="PF20081">
    <property type="entry name" value="DUF6475"/>
    <property type="match status" value="1"/>
</dbReference>
<gene>
    <name evidence="2" type="ORF">A1D18_00160</name>
</gene>
<name>A0A1J8PBQ1_9COXI</name>
<sequence length="193" mass="22857">MITQDQEKFTQGLMVLAEVYNRKLSSLLLHTYWNCLKKYSFLVFESTLWDFLKNPDYAKRNFPSPADWIRAIEGDTESKSLAAWIEVITTIRQVGHYESVIFADPLIHGVIRDMGGWIFLCQQPERELIFLQKEFERRYRNNYALKKLAIVPQYLTGQIEHQNKLNGFTEYIPRPRDIKQILNSNHLNTKEEK</sequence>
<comment type="caution">
    <text evidence="2">The sequence shown here is derived from an EMBL/GenBank/DDBJ whole genome shotgun (WGS) entry which is preliminary data.</text>
</comment>
<dbReference type="Proteomes" id="UP000183924">
    <property type="component" value="Unassembled WGS sequence"/>
</dbReference>
<proteinExistence type="predicted"/>
<feature type="domain" description="DUF6475" evidence="1">
    <location>
        <begin position="100"/>
        <end position="174"/>
    </location>
</feature>
<evidence type="ECO:0000313" key="3">
    <source>
        <dbReference type="Proteomes" id="UP000183924"/>
    </source>
</evidence>
<dbReference type="InterPro" id="IPR045521">
    <property type="entry name" value="DUF6475"/>
</dbReference>
<dbReference type="OrthoDB" id="8561347at2"/>